<evidence type="ECO:0000259" key="10">
    <source>
        <dbReference type="PROSITE" id="PS50002"/>
    </source>
</evidence>
<dbReference type="GO" id="GO:0016567">
    <property type="term" value="P:protein ubiquitination"/>
    <property type="evidence" value="ECO:0007669"/>
    <property type="project" value="TreeGrafter"/>
</dbReference>
<feature type="domain" description="SH3" evidence="10">
    <location>
        <begin position="168"/>
        <end position="233"/>
    </location>
</feature>
<keyword evidence="2 8" id="KW-0728">SH3 domain</keyword>
<proteinExistence type="inferred from homology"/>
<dbReference type="PANTHER" id="PTHR14167:SF84">
    <property type="entry name" value="E3 UBIQUITIN-PROTEIN LIGASE SH3RF2 ISOFORM X1"/>
    <property type="match status" value="1"/>
</dbReference>
<keyword evidence="6" id="KW-0832">Ubl conjugation</keyword>
<dbReference type="SUPFAM" id="SSF50044">
    <property type="entry name" value="SH3-domain"/>
    <property type="match status" value="3"/>
</dbReference>
<evidence type="ECO:0000256" key="4">
    <source>
        <dbReference type="ARBA" id="ARBA00022771"/>
    </source>
</evidence>
<dbReference type="InterPro" id="IPR001841">
    <property type="entry name" value="Znf_RING"/>
</dbReference>
<keyword evidence="4 7" id="KW-0863">Zinc-finger</keyword>
<organism evidence="12 13">
    <name type="scientific">Oryzias sinensis</name>
    <name type="common">Chinese medaka</name>
    <dbReference type="NCBI Taxonomy" id="183150"/>
    <lineage>
        <taxon>Eukaryota</taxon>
        <taxon>Metazoa</taxon>
        <taxon>Chordata</taxon>
        <taxon>Craniata</taxon>
        <taxon>Vertebrata</taxon>
        <taxon>Euteleostomi</taxon>
        <taxon>Actinopterygii</taxon>
        <taxon>Neopterygii</taxon>
        <taxon>Teleostei</taxon>
        <taxon>Neoteleostei</taxon>
        <taxon>Acanthomorphata</taxon>
        <taxon>Ovalentaria</taxon>
        <taxon>Atherinomorphae</taxon>
        <taxon>Beloniformes</taxon>
        <taxon>Adrianichthyidae</taxon>
        <taxon>Oryziinae</taxon>
        <taxon>Oryzias</taxon>
    </lineage>
</organism>
<evidence type="ECO:0000256" key="8">
    <source>
        <dbReference type="PROSITE-ProRule" id="PRU00192"/>
    </source>
</evidence>
<evidence type="ECO:0000259" key="11">
    <source>
        <dbReference type="PROSITE" id="PS50089"/>
    </source>
</evidence>
<dbReference type="Gene3D" id="2.30.30.40">
    <property type="entry name" value="SH3 Domains"/>
    <property type="match status" value="3"/>
</dbReference>
<evidence type="ECO:0000313" key="12">
    <source>
        <dbReference type="Ensembl" id="ENSOSIP00000050043.1"/>
    </source>
</evidence>
<dbReference type="SMART" id="SM00326">
    <property type="entry name" value="SH3"/>
    <property type="match status" value="3"/>
</dbReference>
<name>A0A8C7ZYJ9_9TELE</name>
<evidence type="ECO:0000256" key="6">
    <source>
        <dbReference type="ARBA" id="ARBA00022843"/>
    </source>
</evidence>
<feature type="region of interest" description="Disordered" evidence="9">
    <location>
        <begin position="624"/>
        <end position="670"/>
    </location>
</feature>
<dbReference type="PANTHER" id="PTHR14167">
    <property type="entry name" value="SH3 DOMAIN-CONTAINING"/>
    <property type="match status" value="1"/>
</dbReference>
<evidence type="ECO:0000256" key="2">
    <source>
        <dbReference type="ARBA" id="ARBA00022443"/>
    </source>
</evidence>
<sequence length="789" mass="86836">MLNDKNLTMTDLLSKMDQLSLMALLKCPLCLEKLDASARVLPCQHTFCVSCLQRQEAAHTQLLCPECGAPVPVKTAQELPENLLLVQLLQGLQTPRNSQRVHHPPSSARGGEDQQLGDSQGHSEPAHRTSMHNQLDDASAETDVNPAKSIGPNHKEDDSWQYADLSERSTPLCRAMCDFIPEKMNAEENKYCLGFCKGDVLTIFRQADEHWVEAKLGEKVGYCPLQFLEPNSAAAKLLKRRTRSDSDSAESQHHTERATDAPNRTSHYGVPQVLVKTLVTNTPTLPTLRKQPSASSNFHHTNISTSNGFSRQGQPQRFPLPSAELRHSHHFRVSVQRSSRHSDSHRQHLQSEIKMTSETPPTITMALLNPQMTSASTDGKNSSTQQLSISVCAVLYNYKPRRAEELELRKGEMVGVYGKFKEGWLRGLSLRTGKVGILPSNYVTPVLRTSARLLETKTANASLQYNPATGKKPTAANNPAVVLAFDRVNGDGASYSAGQVPSVANGSQHAKPSFYGSSQGWDTVRRIFNPHRSSNYSSQLSTLNVPSNLQHFAQVQASGYSPALQRKKNNSLLSNPIKALSRMTEPVAPSAAGSLKDREFTSHEATFQHYRQPTVAPQSILVKPDTHKCSSNKPQKSVRFVTEEDSPPPRRRTSSWSSGTQIGRPGPRPLEVWAPSLTLGRDGPGIILKEGRSPVLRRGLETAISDVKNTKPLPSQPPLSALSFQYSPSRHRMAATHLAQTDSEISLLQGEMVLVHRPQADGRVLVTQESTGQTGVFHSGVLQCLERLS</sequence>
<dbReference type="InterPro" id="IPR001452">
    <property type="entry name" value="SH3_domain"/>
</dbReference>
<dbReference type="PROSITE" id="PS50089">
    <property type="entry name" value="ZF_RING_2"/>
    <property type="match status" value="1"/>
</dbReference>
<dbReference type="InterPro" id="IPR036028">
    <property type="entry name" value="SH3-like_dom_sf"/>
</dbReference>
<dbReference type="GO" id="GO:0008270">
    <property type="term" value="F:zinc ion binding"/>
    <property type="evidence" value="ECO:0007669"/>
    <property type="project" value="UniProtKB-KW"/>
</dbReference>
<keyword evidence="3" id="KW-0479">Metal-binding</keyword>
<evidence type="ECO:0000313" key="13">
    <source>
        <dbReference type="Proteomes" id="UP000694383"/>
    </source>
</evidence>
<evidence type="ECO:0000256" key="5">
    <source>
        <dbReference type="ARBA" id="ARBA00022833"/>
    </source>
</evidence>
<evidence type="ECO:0000256" key="7">
    <source>
        <dbReference type="PROSITE-ProRule" id="PRU00175"/>
    </source>
</evidence>
<reference evidence="12" key="1">
    <citation type="submission" date="2025-08" db="UniProtKB">
        <authorList>
            <consortium name="Ensembl"/>
        </authorList>
    </citation>
    <scope>IDENTIFICATION</scope>
</reference>
<keyword evidence="5" id="KW-0862">Zinc</keyword>
<accession>A0A8C7ZYJ9</accession>
<protein>
    <submittedName>
        <fullName evidence="12">SH3 domain containing ring finger 2</fullName>
    </submittedName>
</protein>
<feature type="compositionally biased region" description="Polar residues" evidence="9">
    <location>
        <begin position="290"/>
        <end position="315"/>
    </location>
</feature>
<keyword evidence="13" id="KW-1185">Reference proteome</keyword>
<dbReference type="GO" id="GO:0032436">
    <property type="term" value="P:positive regulation of proteasomal ubiquitin-dependent protein catabolic process"/>
    <property type="evidence" value="ECO:0007669"/>
    <property type="project" value="TreeGrafter"/>
</dbReference>
<feature type="region of interest" description="Disordered" evidence="9">
    <location>
        <begin position="287"/>
        <end position="326"/>
    </location>
</feature>
<dbReference type="InterPro" id="IPR027370">
    <property type="entry name" value="Znf-RING_euk"/>
</dbReference>
<dbReference type="Pfam" id="PF14604">
    <property type="entry name" value="SH3_9"/>
    <property type="match status" value="1"/>
</dbReference>
<evidence type="ECO:0000256" key="3">
    <source>
        <dbReference type="ARBA" id="ARBA00022723"/>
    </source>
</evidence>
<dbReference type="AlphaFoldDB" id="A0A8C7ZYJ9"/>
<dbReference type="GO" id="GO:0043066">
    <property type="term" value="P:negative regulation of apoptotic process"/>
    <property type="evidence" value="ECO:0007669"/>
    <property type="project" value="TreeGrafter"/>
</dbReference>
<evidence type="ECO:0000256" key="9">
    <source>
        <dbReference type="SAM" id="MobiDB-lite"/>
    </source>
</evidence>
<dbReference type="Ensembl" id="ENSOSIT00000052564.1">
    <property type="protein sequence ID" value="ENSOSIP00000050043.1"/>
    <property type="gene ID" value="ENSOSIG00000023382.1"/>
</dbReference>
<reference evidence="12" key="2">
    <citation type="submission" date="2025-09" db="UniProtKB">
        <authorList>
            <consortium name="Ensembl"/>
        </authorList>
    </citation>
    <scope>IDENTIFICATION</scope>
</reference>
<dbReference type="Proteomes" id="UP000694383">
    <property type="component" value="Unplaced"/>
</dbReference>
<dbReference type="GeneTree" id="ENSGT00940000155875"/>
<dbReference type="Pfam" id="PF13445">
    <property type="entry name" value="zf-RING_UBOX"/>
    <property type="match status" value="1"/>
</dbReference>
<feature type="region of interest" description="Disordered" evidence="9">
    <location>
        <begin position="238"/>
        <end position="267"/>
    </location>
</feature>
<feature type="region of interest" description="Disordered" evidence="9">
    <location>
        <begin position="95"/>
        <end position="160"/>
    </location>
</feature>
<dbReference type="GO" id="GO:0061630">
    <property type="term" value="F:ubiquitin protein ligase activity"/>
    <property type="evidence" value="ECO:0007669"/>
    <property type="project" value="TreeGrafter"/>
</dbReference>
<dbReference type="InterPro" id="IPR017907">
    <property type="entry name" value="Znf_RING_CS"/>
</dbReference>
<dbReference type="SUPFAM" id="SSF57850">
    <property type="entry name" value="RING/U-box"/>
    <property type="match status" value="1"/>
</dbReference>
<evidence type="ECO:0000256" key="1">
    <source>
        <dbReference type="ARBA" id="ARBA00008649"/>
    </source>
</evidence>
<feature type="domain" description="SH3" evidence="10">
    <location>
        <begin position="387"/>
        <end position="448"/>
    </location>
</feature>
<feature type="compositionally biased region" description="Basic and acidic residues" evidence="9">
    <location>
        <begin position="243"/>
        <end position="259"/>
    </location>
</feature>
<dbReference type="PROSITE" id="PS50002">
    <property type="entry name" value="SH3"/>
    <property type="match status" value="2"/>
</dbReference>
<dbReference type="GO" id="GO:0046330">
    <property type="term" value="P:positive regulation of JNK cascade"/>
    <property type="evidence" value="ECO:0007669"/>
    <property type="project" value="TreeGrafter"/>
</dbReference>
<dbReference type="InterPro" id="IPR050384">
    <property type="entry name" value="Endophilin_SH3RF"/>
</dbReference>
<dbReference type="Pfam" id="PF07653">
    <property type="entry name" value="SH3_2"/>
    <property type="match status" value="1"/>
</dbReference>
<feature type="domain" description="RING-type" evidence="11">
    <location>
        <begin position="27"/>
        <end position="67"/>
    </location>
</feature>
<comment type="similarity">
    <text evidence="1">Belongs to the SH3RF family.</text>
</comment>
<dbReference type="InterPro" id="IPR013083">
    <property type="entry name" value="Znf_RING/FYVE/PHD"/>
</dbReference>
<dbReference type="PROSITE" id="PS00518">
    <property type="entry name" value="ZF_RING_1"/>
    <property type="match status" value="1"/>
</dbReference>
<dbReference type="Gene3D" id="3.30.40.10">
    <property type="entry name" value="Zinc/RING finger domain, C3HC4 (zinc finger)"/>
    <property type="match status" value="1"/>
</dbReference>
<dbReference type="SMART" id="SM00184">
    <property type="entry name" value="RING"/>
    <property type="match status" value="1"/>
</dbReference>